<dbReference type="GO" id="GO:0043190">
    <property type="term" value="C:ATP-binding cassette (ABC) transporter complex"/>
    <property type="evidence" value="ECO:0007669"/>
    <property type="project" value="InterPro"/>
</dbReference>
<comment type="similarity">
    <text evidence="1">Belongs to the phosphate/phosphite/phosphonate binding protein family.</text>
</comment>
<organism evidence="4 5">
    <name type="scientific">Rhizobium jaguaris</name>
    <dbReference type="NCBI Taxonomy" id="1312183"/>
    <lineage>
        <taxon>Bacteria</taxon>
        <taxon>Pseudomonadati</taxon>
        <taxon>Pseudomonadota</taxon>
        <taxon>Alphaproteobacteria</taxon>
        <taxon>Hyphomicrobiales</taxon>
        <taxon>Rhizobiaceae</taxon>
        <taxon>Rhizobium/Agrobacterium group</taxon>
        <taxon>Rhizobium</taxon>
    </lineage>
</organism>
<gene>
    <name evidence="4" type="primary">phnD</name>
    <name evidence="4" type="ORF">CCGE525_01975</name>
</gene>
<dbReference type="Gene3D" id="3.40.190.10">
    <property type="entry name" value="Periplasmic binding protein-like II"/>
    <property type="match status" value="2"/>
</dbReference>
<name>A0A387FGR6_9HYPH</name>
<dbReference type="PROSITE" id="PS51318">
    <property type="entry name" value="TAT"/>
    <property type="match status" value="1"/>
</dbReference>
<dbReference type="GO" id="GO:0055085">
    <property type="term" value="P:transmembrane transport"/>
    <property type="evidence" value="ECO:0007669"/>
    <property type="project" value="InterPro"/>
</dbReference>
<dbReference type="KEGG" id="rjg:CCGE525_01975"/>
<dbReference type="PANTHER" id="PTHR35841:SF1">
    <property type="entry name" value="PHOSPHONATES-BINDING PERIPLASMIC PROTEIN"/>
    <property type="match status" value="1"/>
</dbReference>
<dbReference type="InterPro" id="IPR017797">
    <property type="entry name" value="Phosphnate-bd"/>
</dbReference>
<evidence type="ECO:0000313" key="5">
    <source>
        <dbReference type="Proteomes" id="UP000282195"/>
    </source>
</evidence>
<dbReference type="CDD" id="cd01071">
    <property type="entry name" value="PBP2_PhnD_like"/>
    <property type="match status" value="1"/>
</dbReference>
<reference evidence="4 5" key="1">
    <citation type="submission" date="2018-10" db="EMBL/GenBank/DDBJ databases">
        <title>Rhizobium etli, R. leguminosarum and a new Rhizobium genospecies from Phaseolus dumosus.</title>
        <authorList>
            <person name="Ramirez-Puebla S.T."/>
            <person name="Rogel-Hernandez M.A."/>
            <person name="Guerrero G."/>
            <person name="Ormeno-Orrillo E."/>
            <person name="Martinez-Romero J.C."/>
            <person name="Negrete-Yankelevich S."/>
            <person name="Martinez-Romero E."/>
        </authorList>
    </citation>
    <scope>NUCLEOTIDE SEQUENCE [LARGE SCALE GENOMIC DNA]</scope>
    <source>
        <strain evidence="4 5">CCGE525</strain>
    </source>
</reference>
<evidence type="ECO:0000256" key="3">
    <source>
        <dbReference type="SAM" id="SignalP"/>
    </source>
</evidence>
<evidence type="ECO:0000256" key="1">
    <source>
        <dbReference type="ARBA" id="ARBA00007162"/>
    </source>
</evidence>
<dbReference type="Pfam" id="PF12974">
    <property type="entry name" value="Phosphonate-bd"/>
    <property type="match status" value="1"/>
</dbReference>
<dbReference type="SUPFAM" id="SSF53850">
    <property type="entry name" value="Periplasmic binding protein-like II"/>
    <property type="match status" value="1"/>
</dbReference>
<dbReference type="NCBIfam" id="TIGR03431">
    <property type="entry name" value="PhnD"/>
    <property type="match status" value="1"/>
</dbReference>
<dbReference type="NCBIfam" id="TIGR01098">
    <property type="entry name" value="3A0109s03R"/>
    <property type="match status" value="1"/>
</dbReference>
<feature type="chain" id="PRO_5017366965" evidence="3">
    <location>
        <begin position="29"/>
        <end position="306"/>
    </location>
</feature>
<dbReference type="EMBL" id="CP032694">
    <property type="protein sequence ID" value="AYG57719.1"/>
    <property type="molecule type" value="Genomic_DNA"/>
</dbReference>
<proteinExistence type="inferred from homology"/>
<accession>A0A387FGR6</accession>
<sequence length="306" mass="33612">MTNNVTRRTALSGLIVGGLLLAAVPAKADWRDQYKELNFGISSSENERDAVARYDKFSAYMTKKLGVPVHILWGTDYAAVIEALHSNKIQFATIGAANYALGRKVMDDKITAVATNEDNYGSTGYHSVIVVKTDSPYQKIDDLKGKVLAWADPNSTSGYAVPLYFMKKDGIDPSKFFSKTPFSGSHELGVVGVVNGTFDAAADDWTNPQKSNALRMEGKGMVPKGSTRVIWTSNLIPNGPYVMRTDLPQDLQDAYRNAILSYPKEDPADFQKQTDGTSKDLVPVKDSDYDDIIGITQANDADRRKH</sequence>
<evidence type="ECO:0000256" key="2">
    <source>
        <dbReference type="ARBA" id="ARBA00022729"/>
    </source>
</evidence>
<feature type="signal peptide" evidence="3">
    <location>
        <begin position="1"/>
        <end position="28"/>
    </location>
</feature>
<protein>
    <submittedName>
        <fullName evidence="4">Phosphonate ABC transporter substrate-binding protein</fullName>
    </submittedName>
</protein>
<dbReference type="GO" id="GO:0015716">
    <property type="term" value="P:organic phosphonate transport"/>
    <property type="evidence" value="ECO:0007669"/>
    <property type="project" value="InterPro"/>
</dbReference>
<dbReference type="InterPro" id="IPR005770">
    <property type="entry name" value="PhnD"/>
</dbReference>
<dbReference type="Proteomes" id="UP000282195">
    <property type="component" value="Chromosome"/>
</dbReference>
<keyword evidence="2 3" id="KW-0732">Signal</keyword>
<dbReference type="PANTHER" id="PTHR35841">
    <property type="entry name" value="PHOSPHONATES-BINDING PERIPLASMIC PROTEIN"/>
    <property type="match status" value="1"/>
</dbReference>
<dbReference type="AlphaFoldDB" id="A0A387FGR6"/>
<dbReference type="InterPro" id="IPR006311">
    <property type="entry name" value="TAT_signal"/>
</dbReference>
<dbReference type="RefSeq" id="WP_120702814.1">
    <property type="nucleotide sequence ID" value="NZ_CP032694.1"/>
</dbReference>
<evidence type="ECO:0000313" key="4">
    <source>
        <dbReference type="EMBL" id="AYG57719.1"/>
    </source>
</evidence>
<dbReference type="OrthoDB" id="9802896at2"/>
<keyword evidence="5" id="KW-1185">Reference proteome</keyword>